<keyword evidence="6" id="KW-0677">Repeat</keyword>
<name>A0ABQ8IQ80_DERPT</name>
<dbReference type="PROSITE" id="PS50237">
    <property type="entry name" value="HECT"/>
    <property type="match status" value="1"/>
</dbReference>
<feature type="compositionally biased region" description="Low complexity" evidence="10">
    <location>
        <begin position="192"/>
        <end position="203"/>
    </location>
</feature>
<dbReference type="Gene3D" id="2.20.70.10">
    <property type="match status" value="1"/>
</dbReference>
<dbReference type="EMBL" id="NJHN03000130">
    <property type="protein sequence ID" value="KAH9412449.1"/>
    <property type="molecule type" value="Genomic_DNA"/>
</dbReference>
<proteinExistence type="predicted"/>
<dbReference type="Proteomes" id="UP000887458">
    <property type="component" value="Unassembled WGS sequence"/>
</dbReference>
<evidence type="ECO:0000313" key="14">
    <source>
        <dbReference type="EMBL" id="KAH9412449.1"/>
    </source>
</evidence>
<evidence type="ECO:0000256" key="10">
    <source>
        <dbReference type="SAM" id="MobiDB-lite"/>
    </source>
</evidence>
<dbReference type="InterPro" id="IPR050409">
    <property type="entry name" value="E3_ubiq-protein_ligase"/>
</dbReference>
<sequence>MNPPSTSCSSSNPTIITDNHGNNNNNRNKNLILSRRIHGCQPLHLNNTDNDEDNCKLLRLKIHSGHNLAKKDIFGASDPYVRIDLLRKSDRTVIDSLYTKTKKKTLNPCWNEEFIIRLIPSSHQILLEVFDENRLTRDDFLGKVDLLLNNNIPTEIKDTIIEPKQYTLQQRSQKSKVRGHLEIYHAYIDTPSTSTTSSSSISTLDDDDGEETIDDIDNQNGWEMLNEPRTTNVDHHNRSTGSQEDLPNGWEERQDTNGRTYYVNHNTRTTQWERPSTISRQLSFDSGSSIDTITTNNNQNRKKRRFSFLNIIFNNNHNHSKQHHHHHNHQTEQTSLTTNHIDNSTTNRRSNSISTEAANNTNTNDNNDDNDQNEDEQQQQLGPLPPGWTQQVHVNGHTKTTQWEDPRIDMPSISGPPIAYSRDYKKKYEHLQNSLTKPNGPNKFEIRVRRNSILEDSFRIISNVSRVDYLKAKLWIEFDNEDVLDYGGPSREWFYLLSKEMFNPYYGLFEYSSTDKYTLQIRPFSGLCNELHLAYFKFIGRVAGMAIYHGKLLDAFFIRPFYKMMLEKPITLKDMESVDTEYYNSLKYILENDPSELYLNFSIDEKFFDVVEEKELKPNGAQIPVTNENKQEYIDLVIDWRFVSRVKPQMDSFLEGFHELIPKNLIKMFDENELELLMCGIGNVDVKDWKHNTVYKGGYHLNHIVIQWFWRVVLSFNNEMRSRLLQFVTGTSRVPMNGFKELYGSNGPQLFTIEKWGNSQNLPRSHTCFNRLDLPCYESYTDLRDKLIKAIEGSETYGGVD</sequence>
<evidence type="ECO:0000256" key="1">
    <source>
        <dbReference type="ARBA" id="ARBA00000885"/>
    </source>
</evidence>
<dbReference type="SMART" id="SM00119">
    <property type="entry name" value="HECTc"/>
    <property type="match status" value="1"/>
</dbReference>
<gene>
    <name evidence="14" type="primary">NEDD4</name>
    <name evidence="14" type="ORF">DERP_014591</name>
</gene>
<organism evidence="14 15">
    <name type="scientific">Dermatophagoides pteronyssinus</name>
    <name type="common">European house dust mite</name>
    <dbReference type="NCBI Taxonomy" id="6956"/>
    <lineage>
        <taxon>Eukaryota</taxon>
        <taxon>Metazoa</taxon>
        <taxon>Ecdysozoa</taxon>
        <taxon>Arthropoda</taxon>
        <taxon>Chelicerata</taxon>
        <taxon>Arachnida</taxon>
        <taxon>Acari</taxon>
        <taxon>Acariformes</taxon>
        <taxon>Sarcoptiformes</taxon>
        <taxon>Astigmata</taxon>
        <taxon>Psoroptidia</taxon>
        <taxon>Analgoidea</taxon>
        <taxon>Pyroglyphidae</taxon>
        <taxon>Dermatophagoidinae</taxon>
        <taxon>Dermatophagoides</taxon>
    </lineage>
</organism>
<dbReference type="InterPro" id="IPR000008">
    <property type="entry name" value="C2_dom"/>
</dbReference>
<feature type="domain" description="WW" evidence="12">
    <location>
        <begin position="244"/>
        <end position="277"/>
    </location>
</feature>
<comment type="pathway">
    <text evidence="3 8">Protein modification; protein ubiquitination.</text>
</comment>
<feature type="compositionally biased region" description="Polar residues" evidence="10">
    <location>
        <begin position="266"/>
        <end position="295"/>
    </location>
</feature>
<protein>
    <recommendedName>
        <fullName evidence="8">E3 ubiquitin-protein ligase</fullName>
        <ecNumber evidence="8">2.3.2.26</ecNumber>
    </recommendedName>
</protein>
<evidence type="ECO:0000256" key="9">
    <source>
        <dbReference type="PROSITE-ProRule" id="PRU00104"/>
    </source>
</evidence>
<feature type="domain" description="WW" evidence="12">
    <location>
        <begin position="382"/>
        <end position="408"/>
    </location>
</feature>
<keyword evidence="4" id="KW-0963">Cytoplasm</keyword>
<dbReference type="InterPro" id="IPR035983">
    <property type="entry name" value="Hect_E3_ubiquitin_ligase"/>
</dbReference>
<dbReference type="PROSITE" id="PS01159">
    <property type="entry name" value="WW_DOMAIN_1"/>
    <property type="match status" value="1"/>
</dbReference>
<feature type="compositionally biased region" description="Acidic residues" evidence="10">
    <location>
        <begin position="366"/>
        <end position="377"/>
    </location>
</feature>
<dbReference type="Pfam" id="PF00632">
    <property type="entry name" value="HECT"/>
    <property type="match status" value="1"/>
</dbReference>
<dbReference type="PIRSF" id="PIRSF001569">
    <property type="entry name" value="E3_ub_ligase_SMURF1"/>
    <property type="match status" value="1"/>
</dbReference>
<feature type="domain" description="HECT" evidence="13">
    <location>
        <begin position="466"/>
        <end position="800"/>
    </location>
</feature>
<dbReference type="CDD" id="cd00201">
    <property type="entry name" value="WW"/>
    <property type="match status" value="2"/>
</dbReference>
<dbReference type="InterPro" id="IPR035892">
    <property type="entry name" value="C2_domain_sf"/>
</dbReference>
<feature type="active site" description="Glycyl thioester intermediate" evidence="9">
    <location>
        <position position="768"/>
    </location>
</feature>
<evidence type="ECO:0000256" key="7">
    <source>
        <dbReference type="ARBA" id="ARBA00022786"/>
    </source>
</evidence>
<evidence type="ECO:0000256" key="4">
    <source>
        <dbReference type="ARBA" id="ARBA00022490"/>
    </source>
</evidence>
<dbReference type="PANTHER" id="PTHR11254:SF440">
    <property type="entry name" value="E3 UBIQUITIN-PROTEIN LIGASE NEDD-4"/>
    <property type="match status" value="1"/>
</dbReference>
<feature type="domain" description="C2" evidence="11">
    <location>
        <begin position="39"/>
        <end position="161"/>
    </location>
</feature>
<evidence type="ECO:0000256" key="8">
    <source>
        <dbReference type="PIRNR" id="PIRNR001569"/>
    </source>
</evidence>
<feature type="compositionally biased region" description="Low complexity" evidence="10">
    <location>
        <begin position="343"/>
        <end position="365"/>
    </location>
</feature>
<feature type="region of interest" description="Disordered" evidence="10">
    <location>
        <begin position="318"/>
        <end position="392"/>
    </location>
</feature>
<keyword evidence="7 8" id="KW-0833">Ubl conjugation pathway</keyword>
<feature type="compositionally biased region" description="Polar residues" evidence="10">
    <location>
        <begin position="331"/>
        <end position="342"/>
    </location>
</feature>
<dbReference type="PROSITE" id="PS50004">
    <property type="entry name" value="C2"/>
    <property type="match status" value="1"/>
</dbReference>
<evidence type="ECO:0000259" key="12">
    <source>
        <dbReference type="PROSITE" id="PS50020"/>
    </source>
</evidence>
<dbReference type="InterPro" id="IPR036020">
    <property type="entry name" value="WW_dom_sf"/>
</dbReference>
<feature type="region of interest" description="Disordered" evidence="10">
    <location>
        <begin position="1"/>
        <end position="27"/>
    </location>
</feature>
<dbReference type="InterPro" id="IPR024928">
    <property type="entry name" value="E3_ub_ligase_SMURF1"/>
</dbReference>
<dbReference type="SUPFAM" id="SSF56204">
    <property type="entry name" value="Hect, E3 ligase catalytic domain"/>
    <property type="match status" value="1"/>
</dbReference>
<dbReference type="CDD" id="cd04033">
    <property type="entry name" value="C2_NEDD4_NEDD4L"/>
    <property type="match status" value="1"/>
</dbReference>
<evidence type="ECO:0000256" key="3">
    <source>
        <dbReference type="ARBA" id="ARBA00004906"/>
    </source>
</evidence>
<feature type="compositionally biased region" description="Low complexity" evidence="10">
    <location>
        <begin position="378"/>
        <end position="391"/>
    </location>
</feature>
<dbReference type="SUPFAM" id="SSF49562">
    <property type="entry name" value="C2 domain (Calcium/lipid-binding domain, CaLB)"/>
    <property type="match status" value="1"/>
</dbReference>
<dbReference type="CDD" id="cd00078">
    <property type="entry name" value="HECTc"/>
    <property type="match status" value="1"/>
</dbReference>
<comment type="catalytic activity">
    <reaction evidence="1 8">
        <text>S-ubiquitinyl-[E2 ubiquitin-conjugating enzyme]-L-cysteine + [acceptor protein]-L-lysine = [E2 ubiquitin-conjugating enzyme]-L-cysteine + N(6)-ubiquitinyl-[acceptor protein]-L-lysine.</text>
        <dbReference type="EC" id="2.3.2.26"/>
    </reaction>
</comment>
<dbReference type="Pfam" id="PF00397">
    <property type="entry name" value="WW"/>
    <property type="match status" value="1"/>
</dbReference>
<evidence type="ECO:0000313" key="15">
    <source>
        <dbReference type="Proteomes" id="UP000887458"/>
    </source>
</evidence>
<keyword evidence="15" id="KW-1185">Reference proteome</keyword>
<keyword evidence="5 8" id="KW-0808">Transferase</keyword>
<dbReference type="Gene3D" id="3.30.2160.10">
    <property type="entry name" value="Hect, E3 ligase catalytic domain"/>
    <property type="match status" value="1"/>
</dbReference>
<feature type="compositionally biased region" description="Basic residues" evidence="10">
    <location>
        <begin position="318"/>
        <end position="328"/>
    </location>
</feature>
<dbReference type="SUPFAM" id="SSF51045">
    <property type="entry name" value="WW domain"/>
    <property type="match status" value="2"/>
</dbReference>
<dbReference type="Pfam" id="PF00168">
    <property type="entry name" value="C2"/>
    <property type="match status" value="1"/>
</dbReference>
<dbReference type="Gene3D" id="3.30.2410.10">
    <property type="entry name" value="Hect, E3 ligase catalytic domain"/>
    <property type="match status" value="1"/>
</dbReference>
<dbReference type="PROSITE" id="PS50020">
    <property type="entry name" value="WW_DOMAIN_2"/>
    <property type="match status" value="2"/>
</dbReference>
<dbReference type="SMART" id="SM00456">
    <property type="entry name" value="WW"/>
    <property type="match status" value="2"/>
</dbReference>
<evidence type="ECO:0000259" key="11">
    <source>
        <dbReference type="PROSITE" id="PS50004"/>
    </source>
</evidence>
<dbReference type="SMART" id="SM00239">
    <property type="entry name" value="C2"/>
    <property type="match status" value="1"/>
</dbReference>
<dbReference type="Gene3D" id="3.90.1750.10">
    <property type="entry name" value="Hect, E3 ligase catalytic domains"/>
    <property type="match status" value="1"/>
</dbReference>
<evidence type="ECO:0000256" key="2">
    <source>
        <dbReference type="ARBA" id="ARBA00004496"/>
    </source>
</evidence>
<accession>A0ABQ8IQ80</accession>
<comment type="subcellular location">
    <subcellularLocation>
        <location evidence="2">Cytoplasm</location>
    </subcellularLocation>
</comment>
<feature type="compositionally biased region" description="Acidic residues" evidence="10">
    <location>
        <begin position="204"/>
        <end position="217"/>
    </location>
</feature>
<dbReference type="InterPro" id="IPR000569">
    <property type="entry name" value="HECT_dom"/>
</dbReference>
<dbReference type="Gene3D" id="2.60.40.150">
    <property type="entry name" value="C2 domain"/>
    <property type="match status" value="1"/>
</dbReference>
<evidence type="ECO:0000256" key="5">
    <source>
        <dbReference type="ARBA" id="ARBA00022679"/>
    </source>
</evidence>
<comment type="caution">
    <text evidence="14">The sequence shown here is derived from an EMBL/GenBank/DDBJ whole genome shotgun (WGS) entry which is preliminary data.</text>
</comment>
<dbReference type="PANTHER" id="PTHR11254">
    <property type="entry name" value="HECT DOMAIN UBIQUITIN-PROTEIN LIGASE"/>
    <property type="match status" value="1"/>
</dbReference>
<evidence type="ECO:0000259" key="13">
    <source>
        <dbReference type="PROSITE" id="PS50237"/>
    </source>
</evidence>
<evidence type="ECO:0000256" key="6">
    <source>
        <dbReference type="ARBA" id="ARBA00022737"/>
    </source>
</evidence>
<feature type="region of interest" description="Disordered" evidence="10">
    <location>
        <begin position="192"/>
        <end position="254"/>
    </location>
</feature>
<feature type="region of interest" description="Disordered" evidence="10">
    <location>
        <begin position="266"/>
        <end position="302"/>
    </location>
</feature>
<reference evidence="14 15" key="2">
    <citation type="journal article" date="2022" name="Mol. Biol. Evol.">
        <title>Comparative Genomics Reveals Insights into the Divergent Evolution of Astigmatic Mites and Household Pest Adaptations.</title>
        <authorList>
            <person name="Xiong Q."/>
            <person name="Wan A.T."/>
            <person name="Liu X."/>
            <person name="Fung C.S."/>
            <person name="Xiao X."/>
            <person name="Malainual N."/>
            <person name="Hou J."/>
            <person name="Wang L."/>
            <person name="Wang M."/>
            <person name="Yang K.Y."/>
            <person name="Cui Y."/>
            <person name="Leung E.L."/>
            <person name="Nong W."/>
            <person name="Shin S.K."/>
            <person name="Au S.W."/>
            <person name="Jeong K.Y."/>
            <person name="Chew F.T."/>
            <person name="Hui J.H."/>
            <person name="Leung T.F."/>
            <person name="Tungtrongchitr A."/>
            <person name="Zhong N."/>
            <person name="Liu Z."/>
            <person name="Tsui S.K."/>
        </authorList>
    </citation>
    <scope>NUCLEOTIDE SEQUENCE [LARGE SCALE GENOMIC DNA]</scope>
    <source>
        <strain evidence="14">Derp</strain>
    </source>
</reference>
<reference evidence="14 15" key="1">
    <citation type="journal article" date="2018" name="J. Allergy Clin. Immunol.">
        <title>High-quality assembly of Dermatophagoides pteronyssinus genome and transcriptome reveals a wide range of novel allergens.</title>
        <authorList>
            <person name="Liu X.Y."/>
            <person name="Yang K.Y."/>
            <person name="Wang M.Q."/>
            <person name="Kwok J.S."/>
            <person name="Zeng X."/>
            <person name="Yang Z."/>
            <person name="Xiao X.J."/>
            <person name="Lau C.P."/>
            <person name="Li Y."/>
            <person name="Huang Z.M."/>
            <person name="Ba J.G."/>
            <person name="Yim A.K."/>
            <person name="Ouyang C.Y."/>
            <person name="Ngai S.M."/>
            <person name="Chan T.F."/>
            <person name="Leung E.L."/>
            <person name="Liu L."/>
            <person name="Liu Z.G."/>
            <person name="Tsui S.K."/>
        </authorList>
    </citation>
    <scope>NUCLEOTIDE SEQUENCE [LARGE SCALE GENOMIC DNA]</scope>
    <source>
        <strain evidence="14">Derp</strain>
    </source>
</reference>
<dbReference type="EC" id="2.3.2.26" evidence="8"/>
<dbReference type="InterPro" id="IPR001202">
    <property type="entry name" value="WW_dom"/>
</dbReference>